<protein>
    <submittedName>
        <fullName evidence="1">Uncharacterized protein</fullName>
    </submittedName>
</protein>
<evidence type="ECO:0000313" key="1">
    <source>
        <dbReference type="EMBL" id="KAK4008989.1"/>
    </source>
</evidence>
<gene>
    <name evidence="1" type="ORF">OUZ56_014106</name>
</gene>
<dbReference type="Proteomes" id="UP001234178">
    <property type="component" value="Unassembled WGS sequence"/>
</dbReference>
<organism evidence="1 2">
    <name type="scientific">Daphnia magna</name>
    <dbReference type="NCBI Taxonomy" id="35525"/>
    <lineage>
        <taxon>Eukaryota</taxon>
        <taxon>Metazoa</taxon>
        <taxon>Ecdysozoa</taxon>
        <taxon>Arthropoda</taxon>
        <taxon>Crustacea</taxon>
        <taxon>Branchiopoda</taxon>
        <taxon>Diplostraca</taxon>
        <taxon>Cladocera</taxon>
        <taxon>Anomopoda</taxon>
        <taxon>Daphniidae</taxon>
        <taxon>Daphnia</taxon>
    </lineage>
</organism>
<comment type="caution">
    <text evidence="1">The sequence shown here is derived from an EMBL/GenBank/DDBJ whole genome shotgun (WGS) entry which is preliminary data.</text>
</comment>
<proteinExistence type="predicted"/>
<name>A0ABQ9Z7X1_9CRUS</name>
<sequence length="66" mass="7396">MSLIGEFSKERVNIDKSIVRPFLHASEGGDGGGVTEQVRLSRRHTCQRRFNAILLLQLTTLDSRNA</sequence>
<reference evidence="1 2" key="1">
    <citation type="journal article" date="2023" name="Nucleic Acids Res.">
        <title>The hologenome of Daphnia magna reveals possible DNA methylation and microbiome-mediated evolution of the host genome.</title>
        <authorList>
            <person name="Chaturvedi A."/>
            <person name="Li X."/>
            <person name="Dhandapani V."/>
            <person name="Marshall H."/>
            <person name="Kissane S."/>
            <person name="Cuenca-Cambronero M."/>
            <person name="Asole G."/>
            <person name="Calvet F."/>
            <person name="Ruiz-Romero M."/>
            <person name="Marangio P."/>
            <person name="Guigo R."/>
            <person name="Rago D."/>
            <person name="Mirbahai L."/>
            <person name="Eastwood N."/>
            <person name="Colbourne J.K."/>
            <person name="Zhou J."/>
            <person name="Mallon E."/>
            <person name="Orsini L."/>
        </authorList>
    </citation>
    <scope>NUCLEOTIDE SEQUENCE [LARGE SCALE GENOMIC DNA]</scope>
    <source>
        <strain evidence="1">LRV0_1</strain>
    </source>
</reference>
<accession>A0ABQ9Z7X1</accession>
<evidence type="ECO:0000313" key="2">
    <source>
        <dbReference type="Proteomes" id="UP001234178"/>
    </source>
</evidence>
<keyword evidence="2" id="KW-1185">Reference proteome</keyword>
<dbReference type="EMBL" id="JAOYFB010000002">
    <property type="protein sequence ID" value="KAK4008989.1"/>
    <property type="molecule type" value="Genomic_DNA"/>
</dbReference>